<feature type="coiled-coil region" evidence="1">
    <location>
        <begin position="70"/>
        <end position="132"/>
    </location>
</feature>
<evidence type="ECO:0000313" key="4">
    <source>
        <dbReference type="Proteomes" id="UP000264071"/>
    </source>
</evidence>
<evidence type="ECO:0000256" key="1">
    <source>
        <dbReference type="SAM" id="Coils"/>
    </source>
</evidence>
<feature type="compositionally biased region" description="Polar residues" evidence="2">
    <location>
        <begin position="411"/>
        <end position="421"/>
    </location>
</feature>
<keyword evidence="1" id="KW-0175">Coiled coil</keyword>
<dbReference type="EMBL" id="DPIY01000008">
    <property type="protein sequence ID" value="HCT57317.1"/>
    <property type="molecule type" value="Genomic_DNA"/>
</dbReference>
<name>A0A3D4VAG1_9BACT</name>
<dbReference type="AlphaFoldDB" id="A0A3D4VAG1"/>
<organism evidence="3 4">
    <name type="scientific">Gemmatimonas aurantiaca</name>
    <dbReference type="NCBI Taxonomy" id="173480"/>
    <lineage>
        <taxon>Bacteria</taxon>
        <taxon>Pseudomonadati</taxon>
        <taxon>Gemmatimonadota</taxon>
        <taxon>Gemmatimonadia</taxon>
        <taxon>Gemmatimonadales</taxon>
        <taxon>Gemmatimonadaceae</taxon>
        <taxon>Gemmatimonas</taxon>
    </lineage>
</organism>
<feature type="region of interest" description="Disordered" evidence="2">
    <location>
        <begin position="363"/>
        <end position="429"/>
    </location>
</feature>
<evidence type="ECO:0000313" key="3">
    <source>
        <dbReference type="EMBL" id="HCT57317.1"/>
    </source>
</evidence>
<gene>
    <name evidence="3" type="ORF">DGD08_08915</name>
</gene>
<sequence>MTEQNVVSIEEVRVLVAERQRYDDWLAALEARRAETPQRVFERVFGDYSGRRAEVMNQLHTHVDGLASLSTELDHRLSELETTLASLEDERVEAMLRTAVGEFDDTRWEEVRAQVEERIVQLGQERDGLLTEVDEVRTLLASARVEPDPMVEAPVVPIAADAAADLASNTAPGGDVVDNAAPTPTGHVPTPAAAVTAAVTVAFEAAPEAAPVVPTPASVTPVAATPVTATPAVNEFVSVSLVSDLASVATATPLGSDSVVTAETEARAAEPTPLPVVASHDDEAEDVTALFEVRDGLPSRSLPESVINLVSEIPPRPSPNPIGAPPVEFDDAMALFSDHAAPADPGFVKSLDGIEVEIDVPTKAKGPAQPDAFTATATPPSNTSDPFDDLAFLRSVIDPGGAPLPPAPSHQAPNHQASGNPRASGGETPKTLRCTECGTMNLPTEWYCERCGGELAAF</sequence>
<proteinExistence type="predicted"/>
<reference evidence="3 4" key="1">
    <citation type="journal article" date="2018" name="Nat. Biotechnol.">
        <title>A standardized bacterial taxonomy based on genome phylogeny substantially revises the tree of life.</title>
        <authorList>
            <person name="Parks D.H."/>
            <person name="Chuvochina M."/>
            <person name="Waite D.W."/>
            <person name="Rinke C."/>
            <person name="Skarshewski A."/>
            <person name="Chaumeil P.A."/>
            <person name="Hugenholtz P."/>
        </authorList>
    </citation>
    <scope>NUCLEOTIDE SEQUENCE [LARGE SCALE GENOMIC DNA]</scope>
    <source>
        <strain evidence="3">UBA8844</strain>
    </source>
</reference>
<feature type="compositionally biased region" description="Polar residues" evidence="2">
    <location>
        <begin position="375"/>
        <end position="385"/>
    </location>
</feature>
<accession>A0A3D4VAG1</accession>
<protein>
    <submittedName>
        <fullName evidence="3">Uncharacterized protein</fullName>
    </submittedName>
</protein>
<dbReference type="Proteomes" id="UP000264071">
    <property type="component" value="Unassembled WGS sequence"/>
</dbReference>
<comment type="caution">
    <text evidence="3">The sequence shown here is derived from an EMBL/GenBank/DDBJ whole genome shotgun (WGS) entry which is preliminary data.</text>
</comment>
<evidence type="ECO:0000256" key="2">
    <source>
        <dbReference type="SAM" id="MobiDB-lite"/>
    </source>
</evidence>